<protein>
    <submittedName>
        <fullName evidence="2">Uncharacterized protein</fullName>
    </submittedName>
</protein>
<dbReference type="Proteomes" id="UP000596742">
    <property type="component" value="Unassembled WGS sequence"/>
</dbReference>
<feature type="compositionally biased region" description="Polar residues" evidence="1">
    <location>
        <begin position="149"/>
        <end position="163"/>
    </location>
</feature>
<evidence type="ECO:0000313" key="2">
    <source>
        <dbReference type="EMBL" id="VDI61062.1"/>
    </source>
</evidence>
<feature type="compositionally biased region" description="Low complexity" evidence="1">
    <location>
        <begin position="92"/>
        <end position="106"/>
    </location>
</feature>
<proteinExistence type="predicted"/>
<feature type="compositionally biased region" description="Basic and acidic residues" evidence="1">
    <location>
        <begin position="288"/>
        <end position="299"/>
    </location>
</feature>
<feature type="compositionally biased region" description="Polar residues" evidence="1">
    <location>
        <begin position="251"/>
        <end position="263"/>
    </location>
</feature>
<dbReference type="InterPro" id="IPR013320">
    <property type="entry name" value="ConA-like_dom_sf"/>
</dbReference>
<feature type="compositionally biased region" description="Polar residues" evidence="1">
    <location>
        <begin position="203"/>
        <end position="221"/>
    </location>
</feature>
<organism evidence="2 3">
    <name type="scientific">Mytilus galloprovincialis</name>
    <name type="common">Mediterranean mussel</name>
    <dbReference type="NCBI Taxonomy" id="29158"/>
    <lineage>
        <taxon>Eukaryota</taxon>
        <taxon>Metazoa</taxon>
        <taxon>Spiralia</taxon>
        <taxon>Lophotrochozoa</taxon>
        <taxon>Mollusca</taxon>
        <taxon>Bivalvia</taxon>
        <taxon>Autobranchia</taxon>
        <taxon>Pteriomorphia</taxon>
        <taxon>Mytilida</taxon>
        <taxon>Mytiloidea</taxon>
        <taxon>Mytilidae</taxon>
        <taxon>Mytilinae</taxon>
        <taxon>Mytilus</taxon>
    </lineage>
</organism>
<feature type="compositionally biased region" description="Low complexity" evidence="1">
    <location>
        <begin position="55"/>
        <end position="65"/>
    </location>
</feature>
<dbReference type="EMBL" id="UYJE01008107">
    <property type="protein sequence ID" value="VDI61062.1"/>
    <property type="molecule type" value="Genomic_DNA"/>
</dbReference>
<feature type="region of interest" description="Disordered" evidence="1">
    <location>
        <begin position="50"/>
        <end position="178"/>
    </location>
</feature>
<feature type="compositionally biased region" description="Basic and acidic residues" evidence="1">
    <location>
        <begin position="191"/>
        <end position="202"/>
    </location>
</feature>
<feature type="compositionally biased region" description="Polar residues" evidence="1">
    <location>
        <begin position="271"/>
        <end position="287"/>
    </location>
</feature>
<evidence type="ECO:0000256" key="1">
    <source>
        <dbReference type="SAM" id="MobiDB-lite"/>
    </source>
</evidence>
<dbReference type="OrthoDB" id="6123800at2759"/>
<dbReference type="SUPFAM" id="SSF49899">
    <property type="entry name" value="Concanavalin A-like lectins/glucanases"/>
    <property type="match status" value="1"/>
</dbReference>
<keyword evidence="3" id="KW-1185">Reference proteome</keyword>
<dbReference type="Pfam" id="PF13385">
    <property type="entry name" value="Laminin_G_3"/>
    <property type="match status" value="1"/>
</dbReference>
<reference evidence="2" key="1">
    <citation type="submission" date="2018-11" db="EMBL/GenBank/DDBJ databases">
        <authorList>
            <person name="Alioto T."/>
            <person name="Alioto T."/>
        </authorList>
    </citation>
    <scope>NUCLEOTIDE SEQUENCE</scope>
</reference>
<name>A0A8B6GAH5_MYTGA</name>
<feature type="compositionally biased region" description="Basic and acidic residues" evidence="1">
    <location>
        <begin position="68"/>
        <end position="80"/>
    </location>
</feature>
<comment type="caution">
    <text evidence="2">The sequence shown here is derived from an EMBL/GenBank/DDBJ whole genome shotgun (WGS) entry which is preliminary data.</text>
</comment>
<feature type="compositionally biased region" description="Polar residues" evidence="1">
    <location>
        <begin position="114"/>
        <end position="140"/>
    </location>
</feature>
<sequence>MSGKELSYELLDAFTFRIRNIFNLEIMKLQRTYLSVFFLVAIVINEAYSAPTTPPTTKANTTTKNTTKKPENKLKTDNKQMIKTNSIKSVETKTTQNTSTTTGQNKIDIKSENPKTITSSNTSKLETQSELKQGQQNDVNSKTKEINKQTKTVSDTKVTNAIDSSKSKHSTTKDNADQTVSTNIVKTIIKADEKSNDAKPTQKENSVNTLKPEQKTQNVKTANLKESKTDVSAKKNTVSPENKTTKDIESKQNLVDKTPSPSTKDSRMTFPKTNINSNDQESGTSKPIEQKEDNVKNERTSNVRRNVLTTSTTTQATATDTMETATTWDGLPCSSRFQAHPLDKTKFETAFNENIFENIYQSCPVPLVWRQDQCRCGWAEPELIESCKCCSQGLKAHTNPQMYQRLVNGQWQEETCSTYTDSQVWNDDNCTCVWNPNKPQSHKVPVFRGAVLPKLMTKCVNLVNMTLDEGLRDADGRDLTPLFGRQRIRVVDEKGAIGKSVEIRRAPFKLGIFNGNDLQSTVYFKFSFKVHPDQVRRRQKMIILSNGCKRRWQRKVIQPSLEVSFYPFNETFEVQFSTSGKTVVELMDVAKDANGWYQCVLYLQDRVLSLKVNGKNAYSTNGMSGRVKSTDCPLTVAGSPTNPQEHFDGYLDELQIVKQCKYEPDTAS</sequence>
<feature type="compositionally biased region" description="Basic and acidic residues" evidence="1">
    <location>
        <begin position="223"/>
        <end position="233"/>
    </location>
</feature>
<evidence type="ECO:0000313" key="3">
    <source>
        <dbReference type="Proteomes" id="UP000596742"/>
    </source>
</evidence>
<gene>
    <name evidence="2" type="ORF">MGAL_10B015704</name>
</gene>
<dbReference type="AlphaFoldDB" id="A0A8B6GAH5"/>
<feature type="region of interest" description="Disordered" evidence="1">
    <location>
        <begin position="191"/>
        <end position="299"/>
    </location>
</feature>
<accession>A0A8B6GAH5</accession>